<proteinExistence type="inferred from homology"/>
<name>A0A7K4AHS9_METSH</name>
<dbReference type="GO" id="GO:0016744">
    <property type="term" value="F:transketolase or transaldolase activity"/>
    <property type="evidence" value="ECO:0007669"/>
    <property type="project" value="UniProtKB-UniRule"/>
</dbReference>
<keyword evidence="1 5" id="KW-0028">Amino-acid biosynthesis</keyword>
<dbReference type="CDD" id="cd00958">
    <property type="entry name" value="DhnA"/>
    <property type="match status" value="1"/>
</dbReference>
<feature type="active site" description="Proton acceptor" evidence="5">
    <location>
        <position position="27"/>
    </location>
</feature>
<dbReference type="NCBIfam" id="TIGR01949">
    <property type="entry name" value="ADH_synth"/>
    <property type="match status" value="1"/>
</dbReference>
<protein>
    <recommendedName>
        <fullName evidence="5 6">2-amino-3,7-dideoxy-D-threo-hept-6-ulosonate synthase</fullName>
        <shortName evidence="5">ADH synthase</shortName>
        <shortName evidence="5">ADHS</shortName>
        <shortName evidence="5">ADTH synthase</shortName>
        <ecNumber evidence="5 6">2.2.1.10</ecNumber>
    </recommendedName>
</protein>
<dbReference type="Pfam" id="PF01791">
    <property type="entry name" value="DeoC"/>
    <property type="match status" value="1"/>
</dbReference>
<dbReference type="AlphaFoldDB" id="A0A7K4AHS9"/>
<comment type="caution">
    <text evidence="8">The sequence shown here is derived from an EMBL/GenBank/DDBJ whole genome shotgun (WGS) entry which is preliminary data.</text>
</comment>
<keyword evidence="4 5" id="KW-0704">Schiff base</keyword>
<keyword evidence="2 5" id="KW-0808">Transferase</keyword>
<accession>A0A7K4AHS9</accession>
<dbReference type="PANTHER" id="PTHR47916">
    <property type="entry name" value="FRUCTOSE-BISPHOSPHATE ALDOLASE CLASS 1"/>
    <property type="match status" value="1"/>
</dbReference>
<dbReference type="InterPro" id="IPR002915">
    <property type="entry name" value="DeoC/FbaB/LacD_aldolase"/>
</dbReference>
<dbReference type="HAMAP" id="MF_00960">
    <property type="entry name" value="ADH_synthase"/>
    <property type="match status" value="1"/>
</dbReference>
<evidence type="ECO:0000256" key="5">
    <source>
        <dbReference type="HAMAP-Rule" id="MF_00960"/>
    </source>
</evidence>
<gene>
    <name evidence="5" type="primary">aroA'</name>
    <name evidence="8" type="ORF">GX426_05465</name>
</gene>
<dbReference type="Proteomes" id="UP000544742">
    <property type="component" value="Unassembled WGS sequence"/>
</dbReference>
<dbReference type="SUPFAM" id="SSF51569">
    <property type="entry name" value="Aldolase"/>
    <property type="match status" value="1"/>
</dbReference>
<dbReference type="EMBL" id="JAAYUN010000094">
    <property type="protein sequence ID" value="NLJ22538.1"/>
    <property type="molecule type" value="Genomic_DNA"/>
</dbReference>
<evidence type="ECO:0000256" key="1">
    <source>
        <dbReference type="ARBA" id="ARBA00022605"/>
    </source>
</evidence>
<evidence type="ECO:0000313" key="8">
    <source>
        <dbReference type="EMBL" id="NLJ22538.1"/>
    </source>
</evidence>
<comment type="subunit">
    <text evidence="5">Homodecamer.</text>
</comment>
<evidence type="ECO:0000256" key="4">
    <source>
        <dbReference type="ARBA" id="ARBA00023270"/>
    </source>
</evidence>
<feature type="binding site" evidence="5">
    <location>
        <begin position="203"/>
        <end position="204"/>
    </location>
    <ligand>
        <name>1-deoxy-D-threo-hexo-2,5-diulose 6-phosphate</name>
        <dbReference type="ChEBI" id="CHEBI:58861"/>
    </ligand>
</feature>
<evidence type="ECO:0000256" key="3">
    <source>
        <dbReference type="ARBA" id="ARBA00023141"/>
    </source>
</evidence>
<dbReference type="RefSeq" id="WP_273278018.1">
    <property type="nucleotide sequence ID" value="NZ_CAJYDL010000001.1"/>
</dbReference>
<dbReference type="GO" id="GO:0004332">
    <property type="term" value="F:fructose-bisphosphate aldolase activity"/>
    <property type="evidence" value="ECO:0007669"/>
    <property type="project" value="InterPro"/>
</dbReference>
<comment type="catalytic activity">
    <reaction evidence="5">
        <text>1-deoxy-D-threo-hexo-2,5-diulose 6-phosphate + L-aspartate 4-semialdehyde = 2,3-dioxopropyl phosphate + 2-amino-2,3,7-trideoxy-D-lyxo-hept-6-ulosonate</text>
        <dbReference type="Rhea" id="RHEA:25952"/>
        <dbReference type="ChEBI" id="CHEBI:58859"/>
        <dbReference type="ChEBI" id="CHEBI:58860"/>
        <dbReference type="ChEBI" id="CHEBI:58861"/>
        <dbReference type="ChEBI" id="CHEBI:537519"/>
        <dbReference type="EC" id="2.2.1.10"/>
    </reaction>
</comment>
<dbReference type="EC" id="2.2.1.10" evidence="5 6"/>
<dbReference type="SMART" id="SM01133">
    <property type="entry name" value="DeoC"/>
    <property type="match status" value="1"/>
</dbReference>
<evidence type="ECO:0000313" key="9">
    <source>
        <dbReference type="Proteomes" id="UP000544742"/>
    </source>
</evidence>
<feature type="binding site" evidence="5">
    <location>
        <begin position="231"/>
        <end position="232"/>
    </location>
    <ligand>
        <name>1-deoxy-D-threo-hexo-2,5-diulose 6-phosphate</name>
        <dbReference type="ChEBI" id="CHEBI:58861"/>
    </ligand>
</feature>
<sequence length="265" mass="28362">MSKIGKAIRLERILDRKTHRTIIIPMDHGISVGPIAGLIDMPATVDKVAEGGANAVLGHMGLPLHGHRGYGRDVGLIIHLSASSSLGPDPNHKVLVTDVEDAIRVGADAVSIHVNVGADDEAEMLHDLGRVARSCDQWGIPLIAMMYPRGPKVKSEHNVEHVKLAARIGSELGADIVKTNYTGSPDTFQEVVRGCSVPVVIAGGPKMDTERDLLQMVYDAVQVGGAGVAFGRNVFQAEDPTLLVRRLCKVVHEGYTPDEAEKVTL</sequence>
<evidence type="ECO:0000256" key="6">
    <source>
        <dbReference type="NCBIfam" id="TIGR01949"/>
    </source>
</evidence>
<comment type="function">
    <text evidence="5">Catalyzes a transaldol reaction between 6-deoxy-5-ketofructose 1-phosphate (DKFP) and L-aspartate semialdehyde (ASA) with an elimination of hydroxypyruvaldehyde phosphate to yield 2-amino-3,7-dideoxy-D-threo-hept-6-ulosonate (ADH). Plays a key role in an alternative pathway of the biosynthesis of 3-dehydroquinate (DHQ), which is involved in the canonical pathway for the biosynthesis of aromatic amino acids.</text>
</comment>
<dbReference type="PANTHER" id="PTHR47916:SF1">
    <property type="entry name" value="3-HYDROXY-5-PHOSPHONOOXYPENTANE-2,4-DIONE THIOLASE"/>
    <property type="match status" value="1"/>
</dbReference>
<feature type="binding site" evidence="5">
    <location>
        <begin position="27"/>
        <end position="31"/>
    </location>
    <ligand>
        <name>1-deoxy-D-threo-hexo-2,5-diulose 6-phosphate</name>
        <dbReference type="ChEBI" id="CHEBI:58861"/>
    </ligand>
</feature>
<evidence type="ECO:0000256" key="7">
    <source>
        <dbReference type="PIRSR" id="PIRSR038992-1"/>
    </source>
</evidence>
<feature type="active site" description="Proton donor" evidence="5 7">
    <location>
        <position position="147"/>
    </location>
</feature>
<comment type="similarity">
    <text evidence="5">Belongs to the DeoC/FbaB aldolase family. ADHS subfamily.</text>
</comment>
<dbReference type="InterPro" id="IPR050456">
    <property type="entry name" value="DeoC/FbaB_aldolase"/>
</dbReference>
<dbReference type="Gene3D" id="3.20.20.70">
    <property type="entry name" value="Aldolase class I"/>
    <property type="match status" value="1"/>
</dbReference>
<evidence type="ECO:0000256" key="2">
    <source>
        <dbReference type="ARBA" id="ARBA00022679"/>
    </source>
</evidence>
<dbReference type="GO" id="GO:0008652">
    <property type="term" value="P:amino acid biosynthetic process"/>
    <property type="evidence" value="ECO:0007669"/>
    <property type="project" value="UniProtKB-KW"/>
</dbReference>
<dbReference type="NCBIfam" id="NF005556">
    <property type="entry name" value="PRK07226.1"/>
    <property type="match status" value="1"/>
</dbReference>
<dbReference type="PIRSF" id="PIRSF038992">
    <property type="entry name" value="Aldolase_Ia"/>
    <property type="match status" value="1"/>
</dbReference>
<keyword evidence="3 5" id="KW-0057">Aromatic amino acid biosynthesis</keyword>
<dbReference type="GO" id="GO:0016836">
    <property type="term" value="F:hydro-lyase activity"/>
    <property type="evidence" value="ECO:0007669"/>
    <property type="project" value="InterPro"/>
</dbReference>
<organism evidence="8 9">
    <name type="scientific">Methanothrix soehngenii</name>
    <name type="common">Methanosaeta concilii</name>
    <dbReference type="NCBI Taxonomy" id="2223"/>
    <lineage>
        <taxon>Archaea</taxon>
        <taxon>Methanobacteriati</taxon>
        <taxon>Methanobacteriota</taxon>
        <taxon>Stenosarchaea group</taxon>
        <taxon>Methanomicrobia</taxon>
        <taxon>Methanotrichales</taxon>
        <taxon>Methanotrichaceae</taxon>
        <taxon>Methanothrix</taxon>
    </lineage>
</organism>
<dbReference type="InterPro" id="IPR010210">
    <property type="entry name" value="ADH_synthase"/>
</dbReference>
<feature type="active site" description="Schiff-base intermediate with dihydroxyacetone-P" evidence="7">
    <location>
        <position position="178"/>
    </location>
</feature>
<feature type="active site" description="Schiff-base intermediate with substrate" evidence="5">
    <location>
        <position position="178"/>
    </location>
</feature>
<feature type="binding site" evidence="5">
    <location>
        <begin position="147"/>
        <end position="149"/>
    </location>
    <ligand>
        <name>1-deoxy-D-threo-hexo-2,5-diulose 6-phosphate</name>
        <dbReference type="ChEBI" id="CHEBI:58861"/>
    </ligand>
</feature>
<reference evidence="8 9" key="1">
    <citation type="journal article" date="2020" name="Biotechnol. Biofuels">
        <title>New insights from the biogas microbiome by comprehensive genome-resolved metagenomics of nearly 1600 species originating from multiple anaerobic digesters.</title>
        <authorList>
            <person name="Campanaro S."/>
            <person name="Treu L."/>
            <person name="Rodriguez-R L.M."/>
            <person name="Kovalovszki A."/>
            <person name="Ziels R.M."/>
            <person name="Maus I."/>
            <person name="Zhu X."/>
            <person name="Kougias P.G."/>
            <person name="Basile A."/>
            <person name="Luo G."/>
            <person name="Schluter A."/>
            <person name="Konstantinidis K.T."/>
            <person name="Angelidaki I."/>
        </authorList>
    </citation>
    <scope>NUCLEOTIDE SEQUENCE [LARGE SCALE GENOMIC DNA]</scope>
    <source>
        <strain evidence="8">AS27yjCOA_157</strain>
    </source>
</reference>
<dbReference type="InterPro" id="IPR013785">
    <property type="entry name" value="Aldolase_TIM"/>
</dbReference>
<dbReference type="GO" id="GO:0009073">
    <property type="term" value="P:aromatic amino acid family biosynthetic process"/>
    <property type="evidence" value="ECO:0007669"/>
    <property type="project" value="UniProtKB-UniRule"/>
</dbReference>
<dbReference type="InterPro" id="IPR041720">
    <property type="entry name" value="FbaB-like"/>
</dbReference>